<proteinExistence type="inferred from homology"/>
<evidence type="ECO:0000256" key="1">
    <source>
        <dbReference type="ARBA" id="ARBA00023015"/>
    </source>
</evidence>
<dbReference type="PANTHER" id="PTHR38465:SF1">
    <property type="entry name" value="HTH-TYPE TRANSCRIPTIONAL REGULATOR MJ1563-RELATED"/>
    <property type="match status" value="1"/>
</dbReference>
<keyword evidence="1 4" id="KW-0805">Transcription regulation</keyword>
<dbReference type="Proteomes" id="UP000188603">
    <property type="component" value="Chromosome"/>
</dbReference>
<dbReference type="AlphaFoldDB" id="A0A1U9K9N1"/>
<sequence length="182" mass="21413">MTAKDRELLEHARQPFIQSLAETMDLYGVTPSIGRLYAILYFEDEPMTLDEMRESLGMSKTSMSTGVRKLTDINMVKKVWKKGVRKDLYEAEKNFYKTFVDFFCTKWQQEVNMNKEAVAKTQASLEALLDDDSVSEDVKFEVHRDLQKLKEAESYYSWLQELLNRCRNGDIYKWLPKPDVRD</sequence>
<dbReference type="EMBL" id="CP019699">
    <property type="protein sequence ID" value="AQS56740.1"/>
    <property type="molecule type" value="Genomic_DNA"/>
</dbReference>
<dbReference type="PIRSF" id="PIRSF006707">
    <property type="entry name" value="MJ1563"/>
    <property type="match status" value="1"/>
</dbReference>
<dbReference type="PANTHER" id="PTHR38465">
    <property type="entry name" value="HTH-TYPE TRANSCRIPTIONAL REGULATOR MJ1563-RELATED"/>
    <property type="match status" value="1"/>
</dbReference>
<accession>A0A1U9K9N1</accession>
<evidence type="ECO:0000256" key="3">
    <source>
        <dbReference type="ARBA" id="ARBA00023163"/>
    </source>
</evidence>
<dbReference type="InterPro" id="IPR036390">
    <property type="entry name" value="WH_DNA-bd_sf"/>
</dbReference>
<keyword evidence="2 4" id="KW-0238">DNA-binding</keyword>
<reference evidence="5 6" key="1">
    <citation type="journal article" date="2015" name="Int. J. Syst. Evol. Microbiol.">
        <title>Novibacillus thermophilus gen. nov., sp. nov., a Gram-staining-negative and moderately thermophilic member of the family Thermoactinomycetaceae.</title>
        <authorList>
            <person name="Yang G."/>
            <person name="Chen J."/>
            <person name="Zhou S."/>
        </authorList>
    </citation>
    <scope>NUCLEOTIDE SEQUENCE [LARGE SCALE GENOMIC DNA]</scope>
    <source>
        <strain evidence="5 6">SG-1</strain>
    </source>
</reference>
<dbReference type="OrthoDB" id="9800374at2"/>
<evidence type="ECO:0000256" key="4">
    <source>
        <dbReference type="PIRNR" id="PIRNR006707"/>
    </source>
</evidence>
<keyword evidence="3 4" id="KW-0804">Transcription</keyword>
<evidence type="ECO:0000313" key="6">
    <source>
        <dbReference type="Proteomes" id="UP000188603"/>
    </source>
</evidence>
<dbReference type="GO" id="GO:0003677">
    <property type="term" value="F:DNA binding"/>
    <property type="evidence" value="ECO:0007669"/>
    <property type="project" value="UniProtKB-UniRule"/>
</dbReference>
<organism evidence="5 6">
    <name type="scientific">Novibacillus thermophilus</name>
    <dbReference type="NCBI Taxonomy" id="1471761"/>
    <lineage>
        <taxon>Bacteria</taxon>
        <taxon>Bacillati</taxon>
        <taxon>Bacillota</taxon>
        <taxon>Bacilli</taxon>
        <taxon>Bacillales</taxon>
        <taxon>Thermoactinomycetaceae</taxon>
        <taxon>Novibacillus</taxon>
    </lineage>
</organism>
<comment type="similarity">
    <text evidence="4">Belongs to the GbsR family.</text>
</comment>
<dbReference type="NCBIfam" id="NF047500">
    <property type="entry name" value="choline_R_CudC"/>
    <property type="match status" value="1"/>
</dbReference>
<dbReference type="InterPro" id="IPR036388">
    <property type="entry name" value="WH-like_DNA-bd_sf"/>
</dbReference>
<protein>
    <recommendedName>
        <fullName evidence="4">HTH-type transcriptional regulator</fullName>
    </recommendedName>
</protein>
<dbReference type="SUPFAM" id="SSF46785">
    <property type="entry name" value="Winged helix' DNA-binding domain"/>
    <property type="match status" value="1"/>
</dbReference>
<evidence type="ECO:0000313" key="5">
    <source>
        <dbReference type="EMBL" id="AQS56740.1"/>
    </source>
</evidence>
<name>A0A1U9K9N1_9BACL</name>
<keyword evidence="6" id="KW-1185">Reference proteome</keyword>
<dbReference type="KEGG" id="ntr:B0W44_14275"/>
<gene>
    <name evidence="5" type="ORF">B0W44_14275</name>
</gene>
<dbReference type="Gene3D" id="1.10.10.10">
    <property type="entry name" value="Winged helix-like DNA-binding domain superfamily/Winged helix DNA-binding domain"/>
    <property type="match status" value="1"/>
</dbReference>
<evidence type="ECO:0000256" key="2">
    <source>
        <dbReference type="ARBA" id="ARBA00023125"/>
    </source>
</evidence>
<dbReference type="RefSeq" id="WP_077720606.1">
    <property type="nucleotide sequence ID" value="NZ_CP019699.1"/>
</dbReference>
<dbReference type="InterPro" id="IPR026282">
    <property type="entry name" value="MJ1563"/>
</dbReference>
<dbReference type="InterPro" id="IPR052362">
    <property type="entry name" value="HTH-GbsR_regulator"/>
</dbReference>
<dbReference type="STRING" id="1471761.B0W44_14275"/>